<evidence type="ECO:0000256" key="3">
    <source>
        <dbReference type="ARBA" id="ARBA00004123"/>
    </source>
</evidence>
<dbReference type="GO" id="GO:0005506">
    <property type="term" value="F:iron ion binding"/>
    <property type="evidence" value="ECO:0007669"/>
    <property type="project" value="InterPro"/>
</dbReference>
<dbReference type="InterPro" id="IPR044862">
    <property type="entry name" value="Pro_4_hyd_alph_FE2OG_OXY"/>
</dbReference>
<dbReference type="GO" id="GO:0005634">
    <property type="term" value="C:nucleus"/>
    <property type="evidence" value="ECO:0007669"/>
    <property type="project" value="UniProtKB-SubCell"/>
</dbReference>
<feature type="domain" description="Fe2OG dioxygenase" evidence="18">
    <location>
        <begin position="858"/>
        <end position="966"/>
    </location>
</feature>
<dbReference type="CDD" id="cd00167">
    <property type="entry name" value="SANT"/>
    <property type="match status" value="2"/>
</dbReference>
<dbReference type="SUPFAM" id="SSF48452">
    <property type="entry name" value="TPR-like"/>
    <property type="match status" value="1"/>
</dbReference>
<evidence type="ECO:0000256" key="7">
    <source>
        <dbReference type="ARBA" id="ARBA00022723"/>
    </source>
</evidence>
<keyword evidence="11" id="KW-0560">Oxidoreductase</keyword>
<dbReference type="SMART" id="SM00702">
    <property type="entry name" value="P4Hc"/>
    <property type="match status" value="1"/>
</dbReference>
<dbReference type="InterPro" id="IPR045054">
    <property type="entry name" value="P4HA-like"/>
</dbReference>
<evidence type="ECO:0000256" key="4">
    <source>
        <dbReference type="ARBA" id="ARBA00004319"/>
    </source>
</evidence>
<keyword evidence="10" id="KW-0223">Dioxygenase</keyword>
<dbReference type="Gene3D" id="2.60.120.620">
    <property type="entry name" value="q2cbj1_9rhob like domain"/>
    <property type="match status" value="1"/>
</dbReference>
<accession>A0A915NLY1</accession>
<feature type="region of interest" description="Disordered" evidence="15">
    <location>
        <begin position="330"/>
        <end position="359"/>
    </location>
</feature>
<evidence type="ECO:0000259" key="17">
    <source>
        <dbReference type="PROSITE" id="PS51294"/>
    </source>
</evidence>
<dbReference type="FunFam" id="2.60.120.620:FF:000001">
    <property type="entry name" value="Prolyl 4-hydroxylase subunit alpha 2"/>
    <property type="match status" value="1"/>
</dbReference>
<dbReference type="Proteomes" id="UP000887560">
    <property type="component" value="Unplaced"/>
</dbReference>
<dbReference type="PROSITE" id="PS51471">
    <property type="entry name" value="FE2OG_OXY"/>
    <property type="match status" value="1"/>
</dbReference>
<name>A0A915NLY1_9BILA</name>
<dbReference type="InterPro" id="IPR013547">
    <property type="entry name" value="P4H_N"/>
</dbReference>
<dbReference type="InterPro" id="IPR011990">
    <property type="entry name" value="TPR-like_helical_dom_sf"/>
</dbReference>
<dbReference type="Pfam" id="PF08336">
    <property type="entry name" value="P4Ha_N"/>
    <property type="match status" value="1"/>
</dbReference>
<evidence type="ECO:0000256" key="6">
    <source>
        <dbReference type="ARBA" id="ARBA00012269"/>
    </source>
</evidence>
<protein>
    <recommendedName>
        <fullName evidence="6">procollagen-proline 4-dioxygenase</fullName>
        <ecNumber evidence="6">1.14.11.2</ecNumber>
    </recommendedName>
</protein>
<evidence type="ECO:0000256" key="11">
    <source>
        <dbReference type="ARBA" id="ARBA00023002"/>
    </source>
</evidence>
<dbReference type="AlphaFoldDB" id="A0A915NLY1"/>
<dbReference type="Pfam" id="PF13640">
    <property type="entry name" value="2OG-FeII_Oxy_3"/>
    <property type="match status" value="1"/>
</dbReference>
<evidence type="ECO:0000313" key="19">
    <source>
        <dbReference type="Proteomes" id="UP000887560"/>
    </source>
</evidence>
<organism evidence="19 20">
    <name type="scientific">Meloidogyne floridensis</name>
    <dbReference type="NCBI Taxonomy" id="298350"/>
    <lineage>
        <taxon>Eukaryota</taxon>
        <taxon>Metazoa</taxon>
        <taxon>Ecdysozoa</taxon>
        <taxon>Nematoda</taxon>
        <taxon>Chromadorea</taxon>
        <taxon>Rhabditida</taxon>
        <taxon>Tylenchina</taxon>
        <taxon>Tylenchomorpha</taxon>
        <taxon>Tylenchoidea</taxon>
        <taxon>Meloidogynidae</taxon>
        <taxon>Meloidogyninae</taxon>
        <taxon>Meloidogyne</taxon>
    </lineage>
</organism>
<dbReference type="Gene3D" id="6.10.140.1460">
    <property type="match status" value="1"/>
</dbReference>
<sequence>MPGRTKMSCEYRYSRTLAEEIHRGRWTEIEDFKLLEAVDKYGARNWIKVSECVQGRSALQCRNRWVHVLDPKRRDRPWTLEEHIRLFYFIRLFGRDKCAKIAKFLPGRNNMDVHMRIRFLIKLHIEKNSEEKSPVFRHFAYNYIHYKTRRKTIMDNFGKYLKIKQNDKKTFMEKRLGFGSFIENNIKKSQSSEQVNEWSVIGSGRWTRLQQRNPNEQDHEERKKELELLPDDQRAEVFLWLEKSDARLEAEQECEKQIPEDPELAVKFYEKMFTKERIEELFKLIEELIPPKQKDITYFENQQNRCKSVGRSKSLVSRCKSVGAIKLESGKNEEEDEDKEESSAKNKRNNKNKKEIVKKEKKRNIIGRINEKRKIKSTKNTKKEEKINKNLIELEEEEKENKKIKKEIILVGNNQRKAKVKAKERIENDTKVLNKTKSLINIGGKRRKLEWSMYLISIFLLYFYIFQNFVNSDLFTSSVDLQQLTYAEKDIPKLITNYIQLETERLEHLKSIAEKYQQNNEEMQTNLLSVSNPINAFRLIKKLAQTWKDLQAEMRSDIAGSYLQNISIQKGSRFPTDEDLNGAAVGLLRLQDTYRLDTGDLANGVVKNVKIGNGMSAFDCFEIGRIAYNEEDYFHSLLWMQEALDRVKREMPPSIAESEILEYLAFALFKQGNIKHALITTDRLYEIAPSHPRAKGNIKWYEDQMKADGIKPIDMRRNIPPIVNPRAGDSLGNSERDIYEALCRDEVPVSQKQTSKLYCYYKKDRPFLLLAPFKVEIMRFNPLAVLFRDIINDEEIEQIQELAKPKLARATVQNSQTGKLETASYRISKSAWLKGTDHPIVERVNRRLNLMTNLEMETAEELQIANYGIGGHYDPHYDFARKEETKAFSDLGTGNRIATALFYLSKPDEGGFTVFTDLKSAMKPSKYDCLFWYNLLRSGEGDLRTRHAACPVLLGTKWIANKWIHEKKQEFLRPCALTPSVQERYVGDLGGPEPRFYPNISPYCKKGAYCE</sequence>
<dbReference type="Gene3D" id="1.25.40.10">
    <property type="entry name" value="Tetratricopeptide repeat domain"/>
    <property type="match status" value="1"/>
</dbReference>
<evidence type="ECO:0000256" key="15">
    <source>
        <dbReference type="SAM" id="MobiDB-lite"/>
    </source>
</evidence>
<keyword evidence="13" id="KW-0325">Glycoprotein</keyword>
<feature type="coiled-coil region" evidence="14">
    <location>
        <begin position="380"/>
        <end position="414"/>
    </location>
</feature>
<keyword evidence="14" id="KW-0175">Coiled coil</keyword>
<feature type="coiled-coil region" evidence="14">
    <location>
        <begin position="499"/>
        <end position="526"/>
    </location>
</feature>
<evidence type="ECO:0000256" key="1">
    <source>
        <dbReference type="ARBA" id="ARBA00001961"/>
    </source>
</evidence>
<evidence type="ECO:0000256" key="14">
    <source>
        <dbReference type="SAM" id="Coils"/>
    </source>
</evidence>
<feature type="domain" description="Myb-like" evidence="16">
    <location>
        <begin position="18"/>
        <end position="69"/>
    </location>
</feature>
<comment type="similarity">
    <text evidence="5">Belongs to the P4HA family.</text>
</comment>
<dbReference type="SUPFAM" id="SSF46689">
    <property type="entry name" value="Homeodomain-like"/>
    <property type="match status" value="1"/>
</dbReference>
<dbReference type="PANTHER" id="PTHR10869">
    <property type="entry name" value="PROLYL 4-HYDROXYLASE ALPHA SUBUNIT"/>
    <property type="match status" value="1"/>
</dbReference>
<keyword evidence="8" id="KW-0256">Endoplasmic reticulum</keyword>
<comment type="subcellular location">
    <subcellularLocation>
        <location evidence="4">Endoplasmic reticulum lumen</location>
    </subcellularLocation>
    <subcellularLocation>
        <location evidence="3">Nucleus</location>
    </subcellularLocation>
</comment>
<evidence type="ECO:0000256" key="12">
    <source>
        <dbReference type="ARBA" id="ARBA00023004"/>
    </source>
</evidence>
<evidence type="ECO:0000256" key="8">
    <source>
        <dbReference type="ARBA" id="ARBA00022824"/>
    </source>
</evidence>
<dbReference type="InterPro" id="IPR001005">
    <property type="entry name" value="SANT/Myb"/>
</dbReference>
<evidence type="ECO:0000259" key="16">
    <source>
        <dbReference type="PROSITE" id="PS50090"/>
    </source>
</evidence>
<dbReference type="PROSITE" id="PS50090">
    <property type="entry name" value="MYB_LIKE"/>
    <property type="match status" value="1"/>
</dbReference>
<comment type="cofactor">
    <cofactor evidence="1">
        <name>L-ascorbate</name>
        <dbReference type="ChEBI" id="CHEBI:38290"/>
    </cofactor>
</comment>
<evidence type="ECO:0000313" key="20">
    <source>
        <dbReference type="WBParaSite" id="scf7180000418897.g3080"/>
    </source>
</evidence>
<dbReference type="EC" id="1.14.11.2" evidence="6"/>
<evidence type="ECO:0000256" key="2">
    <source>
        <dbReference type="ARBA" id="ARBA00002035"/>
    </source>
</evidence>
<dbReference type="FunFam" id="1.25.40.10:FF:000006">
    <property type="entry name" value="Prolyl 4-hydroxylase subunit alpha 2"/>
    <property type="match status" value="1"/>
</dbReference>
<dbReference type="Gene3D" id="1.10.10.60">
    <property type="entry name" value="Homeodomain-like"/>
    <property type="match status" value="2"/>
</dbReference>
<evidence type="ECO:0000256" key="9">
    <source>
        <dbReference type="ARBA" id="ARBA00022896"/>
    </source>
</evidence>
<evidence type="ECO:0000256" key="10">
    <source>
        <dbReference type="ARBA" id="ARBA00022964"/>
    </source>
</evidence>
<dbReference type="GO" id="GO:0031418">
    <property type="term" value="F:L-ascorbic acid binding"/>
    <property type="evidence" value="ECO:0007669"/>
    <property type="project" value="UniProtKB-KW"/>
</dbReference>
<dbReference type="SMART" id="SM00717">
    <property type="entry name" value="SANT"/>
    <property type="match status" value="2"/>
</dbReference>
<keyword evidence="9" id="KW-0847">Vitamin C</keyword>
<reference evidence="20" key="1">
    <citation type="submission" date="2022-11" db="UniProtKB">
        <authorList>
            <consortium name="WormBaseParasite"/>
        </authorList>
    </citation>
    <scope>IDENTIFICATION</scope>
</reference>
<evidence type="ECO:0000259" key="18">
    <source>
        <dbReference type="PROSITE" id="PS51471"/>
    </source>
</evidence>
<evidence type="ECO:0000256" key="13">
    <source>
        <dbReference type="ARBA" id="ARBA00023180"/>
    </source>
</evidence>
<evidence type="ECO:0000256" key="5">
    <source>
        <dbReference type="ARBA" id="ARBA00006511"/>
    </source>
</evidence>
<dbReference type="PANTHER" id="PTHR10869:SF244">
    <property type="entry name" value="PROLYL 4-HYDROXYLASE SUBUNIT ALPHA-2"/>
    <property type="match status" value="1"/>
</dbReference>
<proteinExistence type="inferred from homology"/>
<dbReference type="PROSITE" id="PS51294">
    <property type="entry name" value="HTH_MYB"/>
    <property type="match status" value="1"/>
</dbReference>
<dbReference type="GO" id="GO:0005788">
    <property type="term" value="C:endoplasmic reticulum lumen"/>
    <property type="evidence" value="ECO:0007669"/>
    <property type="project" value="UniProtKB-SubCell"/>
</dbReference>
<keyword evidence="19" id="KW-1185">Reference proteome</keyword>
<dbReference type="InterPro" id="IPR005123">
    <property type="entry name" value="Oxoglu/Fe-dep_dioxygenase_dom"/>
</dbReference>
<dbReference type="WBParaSite" id="scf7180000418897.g3080">
    <property type="protein sequence ID" value="scf7180000418897.g3080"/>
    <property type="gene ID" value="scf7180000418897.g3080"/>
</dbReference>
<keyword evidence="7" id="KW-0479">Metal-binding</keyword>
<dbReference type="Pfam" id="PF23558">
    <property type="entry name" value="TPR_P4H"/>
    <property type="match status" value="1"/>
</dbReference>
<dbReference type="InterPro" id="IPR017930">
    <property type="entry name" value="Myb_dom"/>
</dbReference>
<dbReference type="Pfam" id="PF13921">
    <property type="entry name" value="Myb_DNA-bind_6"/>
    <property type="match status" value="1"/>
</dbReference>
<feature type="domain" description="HTH myb-type" evidence="17">
    <location>
        <begin position="18"/>
        <end position="73"/>
    </location>
</feature>
<dbReference type="InterPro" id="IPR006620">
    <property type="entry name" value="Pro_4_hyd_alph"/>
</dbReference>
<dbReference type="GO" id="GO:0004656">
    <property type="term" value="F:procollagen-proline 4-dioxygenase activity"/>
    <property type="evidence" value="ECO:0007669"/>
    <property type="project" value="UniProtKB-EC"/>
</dbReference>
<comment type="function">
    <text evidence="2">Catalyzes the post-translational formation of 4-hydroxyproline in -Xaa-Pro-Gly- sequences in collagens and other proteins.</text>
</comment>
<dbReference type="InterPro" id="IPR059068">
    <property type="entry name" value="TPR_P4H"/>
</dbReference>
<keyword evidence="12" id="KW-0408">Iron</keyword>
<dbReference type="InterPro" id="IPR009057">
    <property type="entry name" value="Homeodomain-like_sf"/>
</dbReference>